<proteinExistence type="predicted"/>
<reference evidence="3" key="1">
    <citation type="submission" date="2023-06" db="EMBL/GenBank/DDBJ databases">
        <title>Conoideocrella luteorostrata (Hypocreales: Clavicipitaceae), a potential biocontrol fungus for elongate hemlock scale in United States Christmas tree production areas.</title>
        <authorList>
            <person name="Barrett H."/>
            <person name="Lovett B."/>
            <person name="Macias A.M."/>
            <person name="Stajich J.E."/>
            <person name="Kasson M.T."/>
        </authorList>
    </citation>
    <scope>NUCLEOTIDE SEQUENCE</scope>
    <source>
        <strain evidence="3">ARSEF 14590</strain>
    </source>
</reference>
<dbReference type="EMBL" id="JASWJB010000210">
    <property type="protein sequence ID" value="KAK2593463.1"/>
    <property type="molecule type" value="Genomic_DNA"/>
</dbReference>
<sequence>MTKPSFATPLPQSTRSEVLEWKFPRPYSHLVLTGRSRAAWHTSFIIPQLNLLLDAGLCVNSQRPKHVFLTHGHADHTLLAFAFVKREDPPDVYCPVEMERIFDDHILSTTMMNLGGLIEISDAGRQGFAPKGKHKDRDRDQDQDTRMESNAQGRSLDKRAFLATHQTHGVRHGDTVTLRRLKGITATVFNCDHTVPCVGYVFNSTTHRLKPEYKSLSGPQLKDLRESAGVQITEPHSVPMFAFLGDTTAATLASEPPWLQQEIPVVITECSFLYKEHHAQAEKTKHTKWSDLEPIIRKWPRTTFVLTHFSMRYSDQQICDFFRGLQDPPPNMVIWADSEA</sequence>
<accession>A0AAJ0CKG6</accession>
<dbReference type="InterPro" id="IPR001279">
    <property type="entry name" value="Metallo-B-lactamas"/>
</dbReference>
<evidence type="ECO:0000313" key="3">
    <source>
        <dbReference type="EMBL" id="KAK2593463.1"/>
    </source>
</evidence>
<feature type="domain" description="Metallo-beta-lactamase" evidence="2">
    <location>
        <begin position="63"/>
        <end position="145"/>
    </location>
</feature>
<dbReference type="Proteomes" id="UP001251528">
    <property type="component" value="Unassembled WGS sequence"/>
</dbReference>
<feature type="compositionally biased region" description="Basic and acidic residues" evidence="1">
    <location>
        <begin position="135"/>
        <end position="147"/>
    </location>
</feature>
<evidence type="ECO:0000313" key="4">
    <source>
        <dbReference type="Proteomes" id="UP001251528"/>
    </source>
</evidence>
<evidence type="ECO:0000259" key="2">
    <source>
        <dbReference type="Pfam" id="PF00753"/>
    </source>
</evidence>
<dbReference type="AlphaFoldDB" id="A0AAJ0CKG6"/>
<gene>
    <name evidence="3" type="ORF">QQS21_008836</name>
</gene>
<protein>
    <recommendedName>
        <fullName evidence="2">Metallo-beta-lactamase domain-containing protein</fullName>
    </recommendedName>
</protein>
<dbReference type="PANTHER" id="PTHR46504">
    <property type="entry name" value="TRNASE Z TRZ1"/>
    <property type="match status" value="1"/>
</dbReference>
<comment type="caution">
    <text evidence="3">The sequence shown here is derived from an EMBL/GenBank/DDBJ whole genome shotgun (WGS) entry which is preliminary data.</text>
</comment>
<feature type="region of interest" description="Disordered" evidence="1">
    <location>
        <begin position="125"/>
        <end position="157"/>
    </location>
</feature>
<dbReference type="InterPro" id="IPR036866">
    <property type="entry name" value="RibonucZ/Hydroxyglut_hydro"/>
</dbReference>
<organism evidence="3 4">
    <name type="scientific">Conoideocrella luteorostrata</name>
    <dbReference type="NCBI Taxonomy" id="1105319"/>
    <lineage>
        <taxon>Eukaryota</taxon>
        <taxon>Fungi</taxon>
        <taxon>Dikarya</taxon>
        <taxon>Ascomycota</taxon>
        <taxon>Pezizomycotina</taxon>
        <taxon>Sordariomycetes</taxon>
        <taxon>Hypocreomycetidae</taxon>
        <taxon>Hypocreales</taxon>
        <taxon>Clavicipitaceae</taxon>
        <taxon>Conoideocrella</taxon>
    </lineage>
</organism>
<name>A0AAJ0CKG6_9HYPO</name>
<dbReference type="SUPFAM" id="SSF56281">
    <property type="entry name" value="Metallo-hydrolase/oxidoreductase"/>
    <property type="match status" value="1"/>
</dbReference>
<dbReference type="Pfam" id="PF00753">
    <property type="entry name" value="Lactamase_B"/>
    <property type="match status" value="1"/>
</dbReference>
<evidence type="ECO:0000256" key="1">
    <source>
        <dbReference type="SAM" id="MobiDB-lite"/>
    </source>
</evidence>
<dbReference type="Gene3D" id="3.60.15.10">
    <property type="entry name" value="Ribonuclease Z/Hydroxyacylglutathione hydrolase-like"/>
    <property type="match status" value="1"/>
</dbReference>
<dbReference type="PANTHER" id="PTHR46504:SF2">
    <property type="entry name" value="TRNASE Z TRZ1"/>
    <property type="match status" value="1"/>
</dbReference>
<keyword evidence="4" id="KW-1185">Reference proteome</keyword>